<reference evidence="3" key="1">
    <citation type="submission" date="2025-08" db="UniProtKB">
        <authorList>
            <consortium name="RefSeq"/>
        </authorList>
    </citation>
    <scope>IDENTIFICATION</scope>
    <source>
        <tissue evidence="3">Whole larvae</tissue>
    </source>
</reference>
<evidence type="ECO:0000313" key="3">
    <source>
        <dbReference type="RefSeq" id="XP_031766226.2"/>
    </source>
</evidence>
<name>A0A6J3C1N2_GALME</name>
<organism evidence="2 3">
    <name type="scientific">Galleria mellonella</name>
    <name type="common">Greater wax moth</name>
    <dbReference type="NCBI Taxonomy" id="7137"/>
    <lineage>
        <taxon>Eukaryota</taxon>
        <taxon>Metazoa</taxon>
        <taxon>Ecdysozoa</taxon>
        <taxon>Arthropoda</taxon>
        <taxon>Hexapoda</taxon>
        <taxon>Insecta</taxon>
        <taxon>Pterygota</taxon>
        <taxon>Neoptera</taxon>
        <taxon>Endopterygota</taxon>
        <taxon>Lepidoptera</taxon>
        <taxon>Glossata</taxon>
        <taxon>Ditrysia</taxon>
        <taxon>Pyraloidea</taxon>
        <taxon>Pyralidae</taxon>
        <taxon>Galleriinae</taxon>
        <taxon>Galleria</taxon>
    </lineage>
</organism>
<evidence type="ECO:0000313" key="2">
    <source>
        <dbReference type="Proteomes" id="UP001652740"/>
    </source>
</evidence>
<sequence length="321" mass="37199">MKKVLNIPIICILLQGSLTQFFNYQPFWQNRLMQRDYQWYDNYYVPNKELTHKEYKRRNVDISKDYIDDFNYREQCKCFCSKCNGHNKCCKSYCRNCQRTVAPQSNLILFPYPVPVIVTDNLLNIITTTAITTETKKLENATATSASVRKLLKPSSSTTTTEKLSTVTNIKINETSSLNIYTTINEDILPLKTNDREKAIFTKSICPAWENKDYYTSLEMDNFKKTTKKKFKTIKCVTSGKCLDVKSGKIRNKVTPKDYYTFVNRPTIGLSQYRAKKYSAKPLGRRTASDWVPKYGIVPIPDNLAINFMSQLKAFGKREVL</sequence>
<keyword evidence="2" id="KW-1185">Reference proteome</keyword>
<dbReference type="RefSeq" id="XP_031766226.2">
    <property type="nucleotide sequence ID" value="XM_031910366.2"/>
</dbReference>
<dbReference type="GeneID" id="116413124"/>
<evidence type="ECO:0000256" key="1">
    <source>
        <dbReference type="SAM" id="SignalP"/>
    </source>
</evidence>
<proteinExistence type="predicted"/>
<dbReference type="Proteomes" id="UP001652740">
    <property type="component" value="Unplaced"/>
</dbReference>
<dbReference type="AlphaFoldDB" id="A0A6J3C1N2"/>
<feature type="chain" id="PRO_5047238611" evidence="1">
    <location>
        <begin position="20"/>
        <end position="321"/>
    </location>
</feature>
<protein>
    <submittedName>
        <fullName evidence="3">Uncharacterized protein LOC116413124 isoform X1</fullName>
    </submittedName>
</protein>
<gene>
    <name evidence="3" type="primary">LOC116413124</name>
</gene>
<dbReference type="InParanoid" id="A0A6J3C1N2"/>
<accession>A0A6J3C1N2</accession>
<feature type="signal peptide" evidence="1">
    <location>
        <begin position="1"/>
        <end position="19"/>
    </location>
</feature>
<keyword evidence="1" id="KW-0732">Signal</keyword>